<protein>
    <submittedName>
        <fullName evidence="1">Uncharacterized protein</fullName>
    </submittedName>
</protein>
<dbReference type="SMR" id="Q4DIS3"/>
<evidence type="ECO:0000313" key="1">
    <source>
        <dbReference type="EMBL" id="EAN92437.1"/>
    </source>
</evidence>
<dbReference type="KEGG" id="tcr:510285.140"/>
<dbReference type="PaxDb" id="353153-Q4DIS3"/>
<gene>
    <name evidence="1" type="ORF">Tc00.1047053510285.140</name>
</gene>
<feature type="non-terminal residue" evidence="1">
    <location>
        <position position="58"/>
    </location>
</feature>
<name>Q4DIS3_TRYCC</name>
<comment type="caution">
    <text evidence="1">The sequence shown here is derived from an EMBL/GenBank/DDBJ whole genome shotgun (WGS) entry which is preliminary data.</text>
</comment>
<dbReference type="Proteomes" id="UP000002296">
    <property type="component" value="Unassembled WGS sequence"/>
</dbReference>
<dbReference type="EMBL" id="AAHK01000434">
    <property type="protein sequence ID" value="EAN92437.1"/>
    <property type="molecule type" value="Genomic_DNA"/>
</dbReference>
<evidence type="ECO:0000313" key="2">
    <source>
        <dbReference type="Proteomes" id="UP000002296"/>
    </source>
</evidence>
<organism evidence="1 2">
    <name type="scientific">Trypanosoma cruzi (strain CL Brener)</name>
    <dbReference type="NCBI Taxonomy" id="353153"/>
    <lineage>
        <taxon>Eukaryota</taxon>
        <taxon>Discoba</taxon>
        <taxon>Euglenozoa</taxon>
        <taxon>Kinetoplastea</taxon>
        <taxon>Metakinetoplastina</taxon>
        <taxon>Trypanosomatida</taxon>
        <taxon>Trypanosomatidae</taxon>
        <taxon>Trypanosoma</taxon>
        <taxon>Schizotrypanum</taxon>
    </lineage>
</organism>
<dbReference type="InParanoid" id="Q4DIS3"/>
<dbReference type="AlphaFoldDB" id="Q4DIS3"/>
<accession>Q4DIS3</accession>
<dbReference type="RefSeq" id="XP_814288.1">
    <property type="nucleotide sequence ID" value="XM_809195.1"/>
</dbReference>
<dbReference type="GeneID" id="3545800"/>
<reference evidence="1 2" key="1">
    <citation type="journal article" date="2005" name="Science">
        <title>The genome sequence of Trypanosoma cruzi, etiologic agent of Chagas disease.</title>
        <authorList>
            <person name="El-Sayed N.M."/>
            <person name="Myler P.J."/>
            <person name="Bartholomeu D.C."/>
            <person name="Nilsson D."/>
            <person name="Aggarwal G."/>
            <person name="Tran A.N."/>
            <person name="Ghedin E."/>
            <person name="Worthey E.A."/>
            <person name="Delcher A.L."/>
            <person name="Blandin G."/>
            <person name="Westenberger S.J."/>
            <person name="Caler E."/>
            <person name="Cerqueira G.C."/>
            <person name="Branche C."/>
            <person name="Haas B."/>
            <person name="Anupama A."/>
            <person name="Arner E."/>
            <person name="Aslund L."/>
            <person name="Attipoe P."/>
            <person name="Bontempi E."/>
            <person name="Bringaud F."/>
            <person name="Burton P."/>
            <person name="Cadag E."/>
            <person name="Campbell D.A."/>
            <person name="Carrington M."/>
            <person name="Crabtree J."/>
            <person name="Darban H."/>
            <person name="da Silveira J.F."/>
            <person name="de Jong P."/>
            <person name="Edwards K."/>
            <person name="Englund P.T."/>
            <person name="Fazelina G."/>
            <person name="Feldblyum T."/>
            <person name="Ferella M."/>
            <person name="Frasch A.C."/>
            <person name="Gull K."/>
            <person name="Horn D."/>
            <person name="Hou L."/>
            <person name="Huang Y."/>
            <person name="Kindlund E."/>
            <person name="Klingbeil M."/>
            <person name="Kluge S."/>
            <person name="Koo H."/>
            <person name="Lacerda D."/>
            <person name="Levin M.J."/>
            <person name="Lorenzi H."/>
            <person name="Louie T."/>
            <person name="Machado C.R."/>
            <person name="McCulloch R."/>
            <person name="McKenna A."/>
            <person name="Mizuno Y."/>
            <person name="Mottram J.C."/>
            <person name="Nelson S."/>
            <person name="Ochaya S."/>
            <person name="Osoegawa K."/>
            <person name="Pai G."/>
            <person name="Parsons M."/>
            <person name="Pentony M."/>
            <person name="Pettersson U."/>
            <person name="Pop M."/>
            <person name="Ramirez J.L."/>
            <person name="Rinta J."/>
            <person name="Robertson L."/>
            <person name="Salzberg S.L."/>
            <person name="Sanchez D.O."/>
            <person name="Seyler A."/>
            <person name="Sharma R."/>
            <person name="Shetty J."/>
            <person name="Simpson A.J."/>
            <person name="Sisk E."/>
            <person name="Tammi M.T."/>
            <person name="Tarleton R."/>
            <person name="Teixeira S."/>
            <person name="Van Aken S."/>
            <person name="Vogt C."/>
            <person name="Ward P.N."/>
            <person name="Wickstead B."/>
            <person name="Wortman J."/>
            <person name="White O."/>
            <person name="Fraser C.M."/>
            <person name="Stuart K.D."/>
            <person name="Andersson B."/>
        </authorList>
    </citation>
    <scope>NUCLEOTIDE SEQUENCE [LARGE SCALE GENOMIC DNA]</scope>
    <source>
        <strain evidence="1 2">CL Brener</strain>
    </source>
</reference>
<sequence length="58" mass="7124">MLEASRVRLLNRQTQKYMTKLRYRFRRPQVLPLRQTAEQRRNTILRFCENVGYPRGIT</sequence>
<keyword evidence="2" id="KW-1185">Reference proteome</keyword>
<proteinExistence type="predicted"/>